<dbReference type="AlphaFoldDB" id="A0A7T7I015"/>
<dbReference type="KEGG" id="slf:JEQ17_02980"/>
<reference evidence="2 3" key="1">
    <citation type="submission" date="2020-12" db="EMBL/GenBank/DDBJ databases">
        <title>A novel species.</title>
        <authorList>
            <person name="Li K."/>
        </authorList>
    </citation>
    <scope>NUCLEOTIDE SEQUENCE [LARGE SCALE GENOMIC DNA]</scope>
    <source>
        <strain evidence="2 3">ZYC-3</strain>
    </source>
</reference>
<dbReference type="EMBL" id="CP066831">
    <property type="protein sequence ID" value="QQM38529.1"/>
    <property type="molecule type" value="Genomic_DNA"/>
</dbReference>
<evidence type="ECO:0000313" key="2">
    <source>
        <dbReference type="EMBL" id="QQM38529.1"/>
    </source>
</evidence>
<dbReference type="Proteomes" id="UP000595636">
    <property type="component" value="Chromosome"/>
</dbReference>
<feature type="region of interest" description="Disordered" evidence="1">
    <location>
        <begin position="181"/>
        <end position="259"/>
    </location>
</feature>
<gene>
    <name evidence="2" type="ORF">JEQ17_02980</name>
</gene>
<protein>
    <submittedName>
        <fullName evidence="2">Uncharacterized protein</fullName>
    </submittedName>
</protein>
<proteinExistence type="predicted"/>
<sequence length="1278" mass="137779">MTSSNPNPALIRLLRTEDLLDLRFSFLGLRLDDPLLGRRTLLRADPAVEGWVVVEFGPQHVTEQAFFESAGPGLPAAGEPGASEPHPAPPVPARIGGRSVLVFVVGEQDRIDYTSAGLLGAMRTLPLRVVDAARAPVTPAVTARLAEAVADHRAEHVLRAVRTLAQLTARYDAETALSAVLGTRPPNAPPPSIAAPEPVPEPVPEPGPGPERGPSREPRTEPVQQPRPEPRQEPGQVQGVQPRPGPENPLADPTNPRTGIELPYRLLLSPTQDARWTHTVALDPPQPQERIALWHTGLRQETARVVWTRDPDFVPDRVSLPPPRQYEFRMPLDSRDRHQLVHLTSNFALTGDRPPEPVDVRNLTLSSLGGGLDSIGRWTTPPEDLDVTQWRHRAALGRDHYVRVMYAGRLCPFGHRAELVKVTERKFDHARPDRGAYLSQRMFIVVREPVINYDREVYGPGDPPRDQLHLLFPFTSVQLLTSVTPDLAEPANLDGILPSEYAFFAVPYGKDPTKAEDAFRFSVSAVDRDGTLIEFQVPLLFLGKTAHHSPAHVTTVVNQYNAQDSRPTSGPPDQTAPIGRVTATLRGQSMALAPSKTPGDTALDVAEAVWGMETTEELLAEDSEAAPRFVPRLRWARGVLPQVSNLSGFRSAVPLRYPPPFVKHGFGDGNQGELFVELLDSAPMAFHHSGEKSGALVTPSFSVAGVSRLTGPVAAPPLPRPPGVSAVEVVGYDWSAIAGGGFDPTAFFGDNAKLFGVIPLVELLKATGLDNLQAPNFFAETVDAVTGFLGDLRRVRGLTASLEQLFPEIATLVIRTTDSAVIFAETWTAFIVGRLKDDVEAPGLDDVENAFRAFETALTLLRDNLPAATDAGVRAVLERVQQQVATWQDTVGGALALKDAIQLAAKGAKLADVVNARMEWAPDLSDWPAPPKDPVFHLPDGAAGHLTLVVDRRGALREGVPQGADVTCTLSNFDLNLVPGVLRGLELHFDRIRFTMRIGKKPDIEVKFGRVRFVKELSFVETLRELIPLDGFSDPPAIEVTSSGITANYSMPLPSAAVGVFSLENIALSASLQVPFIGGTLEVGFAFCRREAPFRLTVSMLGGGGYFGIVLSAEKIKVLEAALEFGAAVSLNFGVASGSLSVMAGVYFRLDIECGVKLVGYLRARGEVDVLGLVSASIELYLEIGYSGGYAVGRATLTISIEIGFFSESVEITCEKRFAGSGAAPAPLAATAGLAAADPPPISPPTFADLMADYPDPVTGEERDPVFEYCTAFAGVTR</sequence>
<feature type="compositionally biased region" description="Pro residues" evidence="1">
    <location>
        <begin position="186"/>
        <end position="211"/>
    </location>
</feature>
<accession>A0A7T7I015</accession>
<evidence type="ECO:0000313" key="3">
    <source>
        <dbReference type="Proteomes" id="UP000595636"/>
    </source>
</evidence>
<evidence type="ECO:0000256" key="1">
    <source>
        <dbReference type="SAM" id="MobiDB-lite"/>
    </source>
</evidence>
<organism evidence="2 3">
    <name type="scientific">Streptomyces liliifuscus</name>
    <dbReference type="NCBI Taxonomy" id="2797636"/>
    <lineage>
        <taxon>Bacteria</taxon>
        <taxon>Bacillati</taxon>
        <taxon>Actinomycetota</taxon>
        <taxon>Actinomycetes</taxon>
        <taxon>Kitasatosporales</taxon>
        <taxon>Streptomycetaceae</taxon>
        <taxon>Streptomyces</taxon>
    </lineage>
</organism>
<name>A0A7T7I015_9ACTN</name>
<keyword evidence="3" id="KW-1185">Reference proteome</keyword>
<dbReference type="RefSeq" id="WP_200393696.1">
    <property type="nucleotide sequence ID" value="NZ_CP066831.1"/>
</dbReference>